<name>A0A382E2D0_9ZZZZ</name>
<sequence length="122" mass="14510">MFDVITEENFFLYAAKHYDNSSCTGLNDFYEDLNHIKYIKRLFNRYENKEELKDRLITNHLILLYNVFGVEPATKILFFKLDERYWPLLKTFLVGLNVLPDIITGINNKDINTVEIEIDQIV</sequence>
<accession>A0A382E2D0</accession>
<dbReference type="AlphaFoldDB" id="A0A382E2D0"/>
<dbReference type="Pfam" id="PF23837">
    <property type="entry name" value="DUF7207"/>
    <property type="match status" value="1"/>
</dbReference>
<feature type="non-terminal residue" evidence="1">
    <location>
        <position position="1"/>
    </location>
</feature>
<protein>
    <submittedName>
        <fullName evidence="1">Uncharacterized protein</fullName>
    </submittedName>
</protein>
<dbReference type="EMBL" id="UINC01042211">
    <property type="protein sequence ID" value="SVB44532.1"/>
    <property type="molecule type" value="Genomic_DNA"/>
</dbReference>
<dbReference type="InterPro" id="IPR055631">
    <property type="entry name" value="DUF7207"/>
</dbReference>
<organism evidence="1">
    <name type="scientific">marine metagenome</name>
    <dbReference type="NCBI Taxonomy" id="408172"/>
    <lineage>
        <taxon>unclassified sequences</taxon>
        <taxon>metagenomes</taxon>
        <taxon>ecological metagenomes</taxon>
    </lineage>
</organism>
<proteinExistence type="predicted"/>
<reference evidence="1" key="1">
    <citation type="submission" date="2018-05" db="EMBL/GenBank/DDBJ databases">
        <authorList>
            <person name="Lanie J.A."/>
            <person name="Ng W.-L."/>
            <person name="Kazmierczak K.M."/>
            <person name="Andrzejewski T.M."/>
            <person name="Davidsen T.M."/>
            <person name="Wayne K.J."/>
            <person name="Tettelin H."/>
            <person name="Glass J.I."/>
            <person name="Rusch D."/>
            <person name="Podicherti R."/>
            <person name="Tsui H.-C.T."/>
            <person name="Winkler M.E."/>
        </authorList>
    </citation>
    <scope>NUCLEOTIDE SEQUENCE</scope>
</reference>
<feature type="non-terminal residue" evidence="1">
    <location>
        <position position="122"/>
    </location>
</feature>
<gene>
    <name evidence="1" type="ORF">METZ01_LOCUS197386</name>
</gene>
<evidence type="ECO:0000313" key="1">
    <source>
        <dbReference type="EMBL" id="SVB44532.1"/>
    </source>
</evidence>